<dbReference type="OrthoDB" id="10053459at2759"/>
<protein>
    <recommendedName>
        <fullName evidence="3">Protein CUSTOS</fullName>
    </recommendedName>
</protein>
<feature type="compositionally biased region" description="Acidic residues" evidence="7">
    <location>
        <begin position="110"/>
        <end position="120"/>
    </location>
</feature>
<accession>A0A6P8FQX3</accession>
<proteinExistence type="inferred from homology"/>
<dbReference type="GeneID" id="105891566"/>
<keyword evidence="6" id="KW-0539">Nucleus</keyword>
<dbReference type="Pfam" id="PF23999">
    <property type="entry name" value="CUSTOS"/>
    <property type="match status" value="1"/>
</dbReference>
<dbReference type="PANTHER" id="PTHR14482">
    <property type="entry name" value="CHROMOSOME 12 ORF 43 HOMOLOG"/>
    <property type="match status" value="1"/>
</dbReference>
<dbReference type="KEGG" id="char:105891566"/>
<comment type="subcellular location">
    <subcellularLocation>
        <location evidence="1">Nucleus envelope</location>
    </subcellularLocation>
</comment>
<evidence type="ECO:0000313" key="10">
    <source>
        <dbReference type="RefSeq" id="XP_031425851.1"/>
    </source>
</evidence>
<comment type="similarity">
    <text evidence="2">Belongs to the CUSTOS family.</text>
</comment>
<gene>
    <name evidence="9 10" type="primary">c7h12orf43</name>
</gene>
<feature type="compositionally biased region" description="Acidic residues" evidence="7">
    <location>
        <begin position="1"/>
        <end position="12"/>
    </location>
</feature>
<dbReference type="CTD" id="105891566"/>
<reference evidence="9 10" key="1">
    <citation type="submission" date="2025-04" db="UniProtKB">
        <authorList>
            <consortium name="RefSeq"/>
        </authorList>
    </citation>
    <scope>IDENTIFICATION</scope>
</reference>
<dbReference type="InterPro" id="IPR026694">
    <property type="entry name" value="CUSTOS"/>
</dbReference>
<evidence type="ECO:0000256" key="6">
    <source>
        <dbReference type="ARBA" id="ARBA00023242"/>
    </source>
</evidence>
<evidence type="ECO:0000313" key="9">
    <source>
        <dbReference type="RefSeq" id="XP_031425850.1"/>
    </source>
</evidence>
<dbReference type="GO" id="GO:0016055">
    <property type="term" value="P:Wnt signaling pathway"/>
    <property type="evidence" value="ECO:0007669"/>
    <property type="project" value="UniProtKB-KW"/>
</dbReference>
<dbReference type="PANTHER" id="PTHR14482:SF0">
    <property type="entry name" value="PROTEIN CUSTOS"/>
    <property type="match status" value="1"/>
</dbReference>
<feature type="compositionally biased region" description="Polar residues" evidence="7">
    <location>
        <begin position="27"/>
        <end position="38"/>
    </location>
</feature>
<dbReference type="GO" id="GO:0030178">
    <property type="term" value="P:negative regulation of Wnt signaling pathway"/>
    <property type="evidence" value="ECO:0007669"/>
    <property type="project" value="TreeGrafter"/>
</dbReference>
<evidence type="ECO:0000256" key="2">
    <source>
        <dbReference type="ARBA" id="ARBA00008632"/>
    </source>
</evidence>
<evidence type="ECO:0000256" key="4">
    <source>
        <dbReference type="ARBA" id="ARBA00022473"/>
    </source>
</evidence>
<organism evidence="8 9">
    <name type="scientific">Clupea harengus</name>
    <name type="common">Atlantic herring</name>
    <dbReference type="NCBI Taxonomy" id="7950"/>
    <lineage>
        <taxon>Eukaryota</taxon>
        <taxon>Metazoa</taxon>
        <taxon>Chordata</taxon>
        <taxon>Craniata</taxon>
        <taxon>Vertebrata</taxon>
        <taxon>Euteleostomi</taxon>
        <taxon>Actinopterygii</taxon>
        <taxon>Neopterygii</taxon>
        <taxon>Teleostei</taxon>
        <taxon>Clupei</taxon>
        <taxon>Clupeiformes</taxon>
        <taxon>Clupeoidei</taxon>
        <taxon>Clupeidae</taxon>
        <taxon>Clupea</taxon>
    </lineage>
</organism>
<dbReference type="AlphaFoldDB" id="A0A6P8FQX3"/>
<evidence type="ECO:0000313" key="8">
    <source>
        <dbReference type="Proteomes" id="UP000515152"/>
    </source>
</evidence>
<dbReference type="GO" id="GO:0005635">
    <property type="term" value="C:nuclear envelope"/>
    <property type="evidence" value="ECO:0007669"/>
    <property type="project" value="UniProtKB-SubCell"/>
</dbReference>
<keyword evidence="8" id="KW-1185">Reference proteome</keyword>
<dbReference type="Proteomes" id="UP000515152">
    <property type="component" value="Chromosome 7"/>
</dbReference>
<evidence type="ECO:0000256" key="7">
    <source>
        <dbReference type="SAM" id="MobiDB-lite"/>
    </source>
</evidence>
<dbReference type="RefSeq" id="XP_031425850.1">
    <property type="nucleotide sequence ID" value="XM_031569990.2"/>
</dbReference>
<keyword evidence="5" id="KW-0879">Wnt signaling pathway</keyword>
<dbReference type="GO" id="GO:0060061">
    <property type="term" value="P:Spemann organizer formation"/>
    <property type="evidence" value="ECO:0007669"/>
    <property type="project" value="TreeGrafter"/>
</dbReference>
<name>A0A6P8FQX3_CLUHA</name>
<evidence type="ECO:0000256" key="3">
    <source>
        <dbReference type="ARBA" id="ARBA00013465"/>
    </source>
</evidence>
<dbReference type="RefSeq" id="XP_031425851.1">
    <property type="nucleotide sequence ID" value="XM_031569991.2"/>
</dbReference>
<sequence>MSSEDSSCEEDTEKLKEATWSFGPAKTNGSQTGHSNGNKGIDKNGTHSRRTVASEHENDGNELQTTPEFRNHVAKKLGAVLDSCISEVSVATVNSSSVLPNKEKETEEKEKEEEEEDESECDLRYTQGALNYFPLSFAHRKS</sequence>
<feature type="region of interest" description="Disordered" evidence="7">
    <location>
        <begin position="92"/>
        <end position="125"/>
    </location>
</feature>
<feature type="region of interest" description="Disordered" evidence="7">
    <location>
        <begin position="1"/>
        <end position="67"/>
    </location>
</feature>
<evidence type="ECO:0000256" key="1">
    <source>
        <dbReference type="ARBA" id="ARBA00004259"/>
    </source>
</evidence>
<evidence type="ECO:0000256" key="5">
    <source>
        <dbReference type="ARBA" id="ARBA00022687"/>
    </source>
</evidence>
<keyword evidence="4" id="KW-0217">Developmental protein</keyword>